<dbReference type="PIRSF" id="PIRSF001586">
    <property type="entry name" value="FGAM_synth_I"/>
    <property type="match status" value="1"/>
</dbReference>
<keyword evidence="1" id="KW-0963">Cytoplasm</keyword>
<comment type="caution">
    <text evidence="8">The sequence shown here is derived from an EMBL/GenBank/DDBJ whole genome shotgun (WGS) entry which is preliminary data.</text>
</comment>
<name>A0A7C1ZLL8_DESA2</name>
<protein>
    <submittedName>
        <fullName evidence="8">Phosphoribosylformylglycinamidine synthase subunit PurQ</fullName>
    </submittedName>
</protein>
<dbReference type="GO" id="GO:0005524">
    <property type="term" value="F:ATP binding"/>
    <property type="evidence" value="ECO:0007669"/>
    <property type="project" value="UniProtKB-KW"/>
</dbReference>
<evidence type="ECO:0000256" key="4">
    <source>
        <dbReference type="ARBA" id="ARBA00022755"/>
    </source>
</evidence>
<reference evidence="8" key="1">
    <citation type="journal article" date="2020" name="mSystems">
        <title>Genome- and Community-Level Interaction Insights into Carbon Utilization and Element Cycling Functions of Hydrothermarchaeota in Hydrothermal Sediment.</title>
        <authorList>
            <person name="Zhou Z."/>
            <person name="Liu Y."/>
            <person name="Xu W."/>
            <person name="Pan J."/>
            <person name="Luo Z.H."/>
            <person name="Li M."/>
        </authorList>
    </citation>
    <scope>NUCLEOTIDE SEQUENCE [LARGE SCALE GENOMIC DNA]</scope>
    <source>
        <strain evidence="8">HyVt-389</strain>
    </source>
</reference>
<dbReference type="SMART" id="SM01211">
    <property type="entry name" value="GATase_5"/>
    <property type="match status" value="1"/>
</dbReference>
<dbReference type="InterPro" id="IPR029062">
    <property type="entry name" value="Class_I_gatase-like"/>
</dbReference>
<evidence type="ECO:0000313" key="8">
    <source>
        <dbReference type="EMBL" id="HEC67625.1"/>
    </source>
</evidence>
<evidence type="ECO:0000256" key="7">
    <source>
        <dbReference type="ARBA" id="ARBA00022962"/>
    </source>
</evidence>
<dbReference type="CDD" id="cd01740">
    <property type="entry name" value="GATase1_FGAR_AT"/>
    <property type="match status" value="1"/>
</dbReference>
<accession>A0A7C1ZLL8</accession>
<evidence type="ECO:0000256" key="6">
    <source>
        <dbReference type="ARBA" id="ARBA00022840"/>
    </source>
</evidence>
<dbReference type="Pfam" id="PF13507">
    <property type="entry name" value="GATase_5"/>
    <property type="match status" value="1"/>
</dbReference>
<gene>
    <name evidence="8" type="ORF">ENI35_02250</name>
</gene>
<dbReference type="PROSITE" id="PS51273">
    <property type="entry name" value="GATASE_TYPE_1"/>
    <property type="match status" value="1"/>
</dbReference>
<keyword evidence="5" id="KW-0378">Hydrolase</keyword>
<evidence type="ECO:0000256" key="1">
    <source>
        <dbReference type="ARBA" id="ARBA00022490"/>
    </source>
</evidence>
<dbReference type="InterPro" id="IPR010075">
    <property type="entry name" value="PRibForGlyAmidine_synth_PurQ"/>
</dbReference>
<dbReference type="GO" id="GO:0006189">
    <property type="term" value="P:'de novo' IMP biosynthetic process"/>
    <property type="evidence" value="ECO:0007669"/>
    <property type="project" value="InterPro"/>
</dbReference>
<keyword evidence="7" id="KW-0315">Glutamine amidotransferase</keyword>
<dbReference type="PANTHER" id="PTHR10099">
    <property type="entry name" value="PHOSPHORIBOSYLFORMYLGLYCINAMIDINE SYNTHASE"/>
    <property type="match status" value="1"/>
</dbReference>
<keyword evidence="2" id="KW-0436">Ligase</keyword>
<keyword evidence="4" id="KW-0658">Purine biosynthesis</keyword>
<evidence type="ECO:0000256" key="3">
    <source>
        <dbReference type="ARBA" id="ARBA00022741"/>
    </source>
</evidence>
<dbReference type="AlphaFoldDB" id="A0A7C1ZLL8"/>
<dbReference type="GO" id="GO:0016787">
    <property type="term" value="F:hydrolase activity"/>
    <property type="evidence" value="ECO:0007669"/>
    <property type="project" value="UniProtKB-KW"/>
</dbReference>
<dbReference type="SUPFAM" id="SSF52317">
    <property type="entry name" value="Class I glutamine amidotransferase-like"/>
    <property type="match status" value="1"/>
</dbReference>
<dbReference type="EMBL" id="DRIH01000071">
    <property type="protein sequence ID" value="HEC67625.1"/>
    <property type="molecule type" value="Genomic_DNA"/>
</dbReference>
<proteinExistence type="predicted"/>
<evidence type="ECO:0000256" key="5">
    <source>
        <dbReference type="ARBA" id="ARBA00022801"/>
    </source>
</evidence>
<keyword evidence="3" id="KW-0547">Nucleotide-binding</keyword>
<dbReference type="GO" id="GO:0005737">
    <property type="term" value="C:cytoplasm"/>
    <property type="evidence" value="ECO:0007669"/>
    <property type="project" value="TreeGrafter"/>
</dbReference>
<dbReference type="GO" id="GO:0004642">
    <property type="term" value="F:phosphoribosylformylglycinamidine synthase activity"/>
    <property type="evidence" value="ECO:0007669"/>
    <property type="project" value="InterPro"/>
</dbReference>
<dbReference type="Gene3D" id="3.40.50.880">
    <property type="match status" value="1"/>
</dbReference>
<evidence type="ECO:0000256" key="2">
    <source>
        <dbReference type="ARBA" id="ARBA00022598"/>
    </source>
</evidence>
<sequence>MKKVRCVVISGYGTNCEVEMAYACKLAGGEVEIVHISELIYGEKSLDNYHFLNFPGGFLDGDDLGAAKAAANRWRFGKIKTTGEPLFDQIMRFIKEGKLILGVCNGFQLMVKLGILPGLRFQYALQLASLTYNDSGRFEDRWVFLKLDPNTPCVFTQGLDKLYLPVRHGEGKFVVQDENVLTAIENNHLAVLKYTHPETEQPTMEYPFNPNGSVSAIAGICDPSGRLFGLMPHPEAFLHFTNHPHWTREQLSEEGMGLALFHNAITYIKQNIL</sequence>
<dbReference type="Proteomes" id="UP000885738">
    <property type="component" value="Unassembled WGS sequence"/>
</dbReference>
<organism evidence="8">
    <name type="scientific">Desulfofervidus auxilii</name>
    <dbReference type="NCBI Taxonomy" id="1621989"/>
    <lineage>
        <taxon>Bacteria</taxon>
        <taxon>Pseudomonadati</taxon>
        <taxon>Thermodesulfobacteriota</taxon>
        <taxon>Candidatus Desulfofervidia</taxon>
        <taxon>Candidatus Desulfofervidales</taxon>
        <taxon>Candidatus Desulfofervidaceae</taxon>
        <taxon>Candidatus Desulfofervidus</taxon>
    </lineage>
</organism>
<dbReference type="PANTHER" id="PTHR10099:SF1">
    <property type="entry name" value="PHOSPHORIBOSYLFORMYLGLYCINAMIDINE SYNTHASE"/>
    <property type="match status" value="1"/>
</dbReference>
<keyword evidence="6" id="KW-0067">ATP-binding</keyword>